<dbReference type="Proteomes" id="UP000250140">
    <property type="component" value="Unassembled WGS sequence"/>
</dbReference>
<gene>
    <name evidence="1" type="ORF">AOQ84DRAFT_224619</name>
</gene>
<dbReference type="AlphaFoldDB" id="A0A8E2JQI7"/>
<accession>A0A8E2JQI7</accession>
<evidence type="ECO:0000313" key="1">
    <source>
        <dbReference type="EMBL" id="OCL05702.1"/>
    </source>
</evidence>
<keyword evidence="2" id="KW-1185">Reference proteome</keyword>
<evidence type="ECO:0000313" key="2">
    <source>
        <dbReference type="Proteomes" id="UP000250140"/>
    </source>
</evidence>
<organism evidence="1 2">
    <name type="scientific">Glonium stellatum</name>
    <dbReference type="NCBI Taxonomy" id="574774"/>
    <lineage>
        <taxon>Eukaryota</taxon>
        <taxon>Fungi</taxon>
        <taxon>Dikarya</taxon>
        <taxon>Ascomycota</taxon>
        <taxon>Pezizomycotina</taxon>
        <taxon>Dothideomycetes</taxon>
        <taxon>Pleosporomycetidae</taxon>
        <taxon>Gloniales</taxon>
        <taxon>Gloniaceae</taxon>
        <taxon>Glonium</taxon>
    </lineage>
</organism>
<protein>
    <submittedName>
        <fullName evidence="1">Uncharacterized protein</fullName>
    </submittedName>
</protein>
<dbReference type="OrthoDB" id="10612288at2759"/>
<sequence>MLHFQGVRFKDDILEVIADRWKQQGIPPPSEEVALAYSITKNAADPLRKLIADLYVWGGVNCVVDVVNLEFQRDLNSSLIASHARMNSYFHQVRSILEAKDKPGVDEPSARRCRRGEQSRVETFEHERDMIREVAEIEWSSAPYDNDMTQLYEANNHYETFNMALKDICVDCDGKF</sequence>
<reference evidence="1 2" key="1">
    <citation type="journal article" date="2016" name="Nat. Commun.">
        <title>Ectomycorrhizal ecology is imprinted in the genome of the dominant symbiotic fungus Cenococcum geophilum.</title>
        <authorList>
            <consortium name="DOE Joint Genome Institute"/>
            <person name="Peter M."/>
            <person name="Kohler A."/>
            <person name="Ohm R.A."/>
            <person name="Kuo A."/>
            <person name="Krutzmann J."/>
            <person name="Morin E."/>
            <person name="Arend M."/>
            <person name="Barry K.W."/>
            <person name="Binder M."/>
            <person name="Choi C."/>
            <person name="Clum A."/>
            <person name="Copeland A."/>
            <person name="Grisel N."/>
            <person name="Haridas S."/>
            <person name="Kipfer T."/>
            <person name="LaButti K."/>
            <person name="Lindquist E."/>
            <person name="Lipzen A."/>
            <person name="Maire R."/>
            <person name="Meier B."/>
            <person name="Mihaltcheva S."/>
            <person name="Molinier V."/>
            <person name="Murat C."/>
            <person name="Poggeler S."/>
            <person name="Quandt C.A."/>
            <person name="Sperisen C."/>
            <person name="Tritt A."/>
            <person name="Tisserant E."/>
            <person name="Crous P.W."/>
            <person name="Henrissat B."/>
            <person name="Nehls U."/>
            <person name="Egli S."/>
            <person name="Spatafora J.W."/>
            <person name="Grigoriev I.V."/>
            <person name="Martin F.M."/>
        </authorList>
    </citation>
    <scope>NUCLEOTIDE SEQUENCE [LARGE SCALE GENOMIC DNA]</scope>
    <source>
        <strain evidence="1 2">CBS 207.34</strain>
    </source>
</reference>
<proteinExistence type="predicted"/>
<dbReference type="EMBL" id="KV750232">
    <property type="protein sequence ID" value="OCL05702.1"/>
    <property type="molecule type" value="Genomic_DNA"/>
</dbReference>
<name>A0A8E2JQI7_9PEZI</name>